<keyword evidence="1" id="KW-0812">Transmembrane</keyword>
<sequence>MILLTSSISIQNNCKAISTDIELVTEQAISTDIKLVTERIRARNCSDKNLHCRVKKLGSKTWQSIQIILPHYIISLGLPYLLLLLRKNIKCAHICF</sequence>
<feature type="transmembrane region" description="Helical" evidence="1">
    <location>
        <begin position="65"/>
        <end position="85"/>
    </location>
</feature>
<name>A0A2N5VDB4_9BASI</name>
<organism evidence="2 3">
    <name type="scientific">Puccinia coronata f. sp. avenae</name>
    <dbReference type="NCBI Taxonomy" id="200324"/>
    <lineage>
        <taxon>Eukaryota</taxon>
        <taxon>Fungi</taxon>
        <taxon>Dikarya</taxon>
        <taxon>Basidiomycota</taxon>
        <taxon>Pucciniomycotina</taxon>
        <taxon>Pucciniomycetes</taxon>
        <taxon>Pucciniales</taxon>
        <taxon>Pucciniaceae</taxon>
        <taxon>Puccinia</taxon>
    </lineage>
</organism>
<evidence type="ECO:0000256" key="1">
    <source>
        <dbReference type="SAM" id="Phobius"/>
    </source>
</evidence>
<keyword evidence="3" id="KW-1185">Reference proteome</keyword>
<protein>
    <submittedName>
        <fullName evidence="2">Uncharacterized protein</fullName>
    </submittedName>
</protein>
<evidence type="ECO:0000313" key="3">
    <source>
        <dbReference type="Proteomes" id="UP000235388"/>
    </source>
</evidence>
<evidence type="ECO:0000313" key="2">
    <source>
        <dbReference type="EMBL" id="PLW47972.1"/>
    </source>
</evidence>
<reference evidence="2 3" key="1">
    <citation type="submission" date="2017-11" db="EMBL/GenBank/DDBJ databases">
        <title>De novo assembly and phasing of dikaryotic genomes from two isolates of Puccinia coronata f. sp. avenae, the causal agent of oat crown rust.</title>
        <authorList>
            <person name="Miller M.E."/>
            <person name="Zhang Y."/>
            <person name="Omidvar V."/>
            <person name="Sperschneider J."/>
            <person name="Schwessinger B."/>
            <person name="Raley C."/>
            <person name="Palmer J.M."/>
            <person name="Garnica D."/>
            <person name="Upadhyaya N."/>
            <person name="Rathjen J."/>
            <person name="Taylor J.M."/>
            <person name="Park R.F."/>
            <person name="Dodds P.N."/>
            <person name="Hirsch C.D."/>
            <person name="Kianian S.F."/>
            <person name="Figueroa M."/>
        </authorList>
    </citation>
    <scope>NUCLEOTIDE SEQUENCE [LARGE SCALE GENOMIC DNA]</scope>
    <source>
        <strain evidence="2">12NC29</strain>
    </source>
</reference>
<keyword evidence="1" id="KW-0472">Membrane</keyword>
<comment type="caution">
    <text evidence="2">The sequence shown here is derived from an EMBL/GenBank/DDBJ whole genome shotgun (WGS) entry which is preliminary data.</text>
</comment>
<dbReference type="EMBL" id="PGCJ01000106">
    <property type="protein sequence ID" value="PLW47972.1"/>
    <property type="molecule type" value="Genomic_DNA"/>
</dbReference>
<accession>A0A2N5VDB4</accession>
<dbReference type="AlphaFoldDB" id="A0A2N5VDB4"/>
<proteinExistence type="predicted"/>
<keyword evidence="1" id="KW-1133">Transmembrane helix</keyword>
<gene>
    <name evidence="2" type="ORF">PCANC_09417</name>
</gene>
<dbReference type="Proteomes" id="UP000235388">
    <property type="component" value="Unassembled WGS sequence"/>
</dbReference>